<dbReference type="EMBL" id="CP165734">
    <property type="protein sequence ID" value="XDV59133.1"/>
    <property type="molecule type" value="Genomic_DNA"/>
</dbReference>
<reference evidence="2" key="1">
    <citation type="submission" date="2024-08" db="EMBL/GenBank/DDBJ databases">
        <authorList>
            <person name="Chaddad Z."/>
            <person name="Lamrabet M."/>
            <person name="Bouhnik O."/>
            <person name="Alami S."/>
            <person name="Wipf D."/>
            <person name="Courty P.E."/>
            <person name="Missbah El Idrissi M."/>
        </authorList>
    </citation>
    <scope>NUCLEOTIDE SEQUENCE</scope>
    <source>
        <strain evidence="2">LLZ17</strain>
    </source>
</reference>
<name>A0AB39XMP1_9BRAD</name>
<organism evidence="2">
    <name type="scientific">Bradyrhizobium sp. LLZ17</name>
    <dbReference type="NCBI Taxonomy" id="3239388"/>
    <lineage>
        <taxon>Bacteria</taxon>
        <taxon>Pseudomonadati</taxon>
        <taxon>Pseudomonadota</taxon>
        <taxon>Alphaproteobacteria</taxon>
        <taxon>Hyphomicrobiales</taxon>
        <taxon>Nitrobacteraceae</taxon>
        <taxon>Bradyrhizobium</taxon>
    </lineage>
</organism>
<proteinExistence type="predicted"/>
<evidence type="ECO:0000313" key="2">
    <source>
        <dbReference type="EMBL" id="XDV59133.1"/>
    </source>
</evidence>
<evidence type="ECO:0000256" key="1">
    <source>
        <dbReference type="SAM" id="MobiDB-lite"/>
    </source>
</evidence>
<dbReference type="RefSeq" id="WP_369723682.1">
    <property type="nucleotide sequence ID" value="NZ_CP165734.1"/>
</dbReference>
<feature type="region of interest" description="Disordered" evidence="1">
    <location>
        <begin position="1"/>
        <end position="29"/>
    </location>
</feature>
<accession>A0AB39XMP1</accession>
<dbReference type="AlphaFoldDB" id="A0AB39XMP1"/>
<sequence>MDYITTTTRASEHYPSAPGYRDSAPDTSRAAAERIAPLAKSQRGKILAALKEALPHGRSSEQIAAATGILVYSVRARMSELVAAGEVQETDERTINEGGYTVALWRAAQ</sequence>
<gene>
    <name evidence="2" type="ORF">AB8Z38_06810</name>
</gene>
<protein>
    <submittedName>
        <fullName evidence="2">Uncharacterized protein</fullName>
    </submittedName>
</protein>